<accession>A0A4Y2W730</accession>
<evidence type="ECO:0000313" key="3">
    <source>
        <dbReference type="Proteomes" id="UP000499080"/>
    </source>
</evidence>
<comment type="caution">
    <text evidence="2">The sequence shown here is derived from an EMBL/GenBank/DDBJ whole genome shotgun (WGS) entry which is preliminary data.</text>
</comment>
<keyword evidence="3" id="KW-1185">Reference proteome</keyword>
<dbReference type="Proteomes" id="UP000499080">
    <property type="component" value="Unassembled WGS sequence"/>
</dbReference>
<protein>
    <submittedName>
        <fullName evidence="2">Uncharacterized protein</fullName>
    </submittedName>
</protein>
<dbReference type="AlphaFoldDB" id="A0A4Y2W730"/>
<dbReference type="EMBL" id="BGPR01055844">
    <property type="protein sequence ID" value="GBO32394.1"/>
    <property type="molecule type" value="Genomic_DNA"/>
</dbReference>
<organism evidence="2 3">
    <name type="scientific">Araneus ventricosus</name>
    <name type="common">Orbweaver spider</name>
    <name type="synonym">Epeira ventricosa</name>
    <dbReference type="NCBI Taxonomy" id="182803"/>
    <lineage>
        <taxon>Eukaryota</taxon>
        <taxon>Metazoa</taxon>
        <taxon>Ecdysozoa</taxon>
        <taxon>Arthropoda</taxon>
        <taxon>Chelicerata</taxon>
        <taxon>Arachnida</taxon>
        <taxon>Araneae</taxon>
        <taxon>Araneomorphae</taxon>
        <taxon>Entelegynae</taxon>
        <taxon>Araneoidea</taxon>
        <taxon>Araneidae</taxon>
        <taxon>Araneus</taxon>
    </lineage>
</organism>
<reference evidence="2 3" key="1">
    <citation type="journal article" date="2019" name="Sci. Rep.">
        <title>Orb-weaving spider Araneus ventricosus genome elucidates the spidroin gene catalogue.</title>
        <authorList>
            <person name="Kono N."/>
            <person name="Nakamura H."/>
            <person name="Ohtoshi R."/>
            <person name="Moran D.A.P."/>
            <person name="Shinohara A."/>
            <person name="Yoshida Y."/>
            <person name="Fujiwara M."/>
            <person name="Mori M."/>
            <person name="Tomita M."/>
            <person name="Arakawa K."/>
        </authorList>
    </citation>
    <scope>NUCLEOTIDE SEQUENCE [LARGE SCALE GENOMIC DNA]</scope>
</reference>
<proteinExistence type="predicted"/>
<sequence>MLSQDVQRRFSKFPFIFLLVANYWSGQLKAAAGVNYNFILTPKFPYKFSFDDYSDHYLEAMYSFYEKLPLELRAYFFGTYEEYDDELRCQVSVQKKLCRRRITSGFVNVDNATALKYFLQKFQQPINGHNLLEVVTGNHFISNELLVFCLSQLNDSQLSVLL</sequence>
<evidence type="ECO:0000313" key="1">
    <source>
        <dbReference type="EMBL" id="GBO32388.1"/>
    </source>
</evidence>
<gene>
    <name evidence="2" type="ORF">AVEN_132775_1</name>
    <name evidence="1" type="ORF">AVEN_253652_1</name>
</gene>
<evidence type="ECO:0000313" key="2">
    <source>
        <dbReference type="EMBL" id="GBO32394.1"/>
    </source>
</evidence>
<feature type="non-terminal residue" evidence="2">
    <location>
        <position position="162"/>
    </location>
</feature>
<name>A0A4Y2W730_ARAVE</name>
<dbReference type="EMBL" id="BGPR01055841">
    <property type="protein sequence ID" value="GBO32388.1"/>
    <property type="molecule type" value="Genomic_DNA"/>
</dbReference>